<gene>
    <name evidence="6" type="ORF">TCNE_LOCUS6760</name>
</gene>
<dbReference type="WBParaSite" id="TCNE_0000676001-mRNA-1">
    <property type="protein sequence ID" value="TCNE_0000676001-mRNA-1"/>
    <property type="gene ID" value="TCNE_0000676001"/>
</dbReference>
<keyword evidence="2" id="KW-0833">Ubl conjugation pathway</keyword>
<feature type="compositionally biased region" description="Polar residues" evidence="3">
    <location>
        <begin position="134"/>
        <end position="143"/>
    </location>
</feature>
<dbReference type="Pfam" id="PF00443">
    <property type="entry name" value="UCH"/>
    <property type="match status" value="1"/>
</dbReference>
<dbReference type="AlphaFoldDB" id="A0A183UE40"/>
<evidence type="ECO:0000256" key="1">
    <source>
        <dbReference type="ARBA" id="ARBA00000707"/>
    </source>
</evidence>
<evidence type="ECO:0000256" key="3">
    <source>
        <dbReference type="SAM" id="MobiDB-lite"/>
    </source>
</evidence>
<keyword evidence="7" id="KW-1185">Reference proteome</keyword>
<reference evidence="8" key="1">
    <citation type="submission" date="2016-06" db="UniProtKB">
        <authorList>
            <consortium name="WormBaseParasite"/>
        </authorList>
    </citation>
    <scope>IDENTIFICATION</scope>
</reference>
<evidence type="ECO:0000313" key="8">
    <source>
        <dbReference type="WBParaSite" id="TCNE_0000676001-mRNA-1"/>
    </source>
</evidence>
<feature type="region of interest" description="Disordered" evidence="3">
    <location>
        <begin position="134"/>
        <end position="166"/>
    </location>
</feature>
<keyword evidence="4" id="KW-0732">Signal</keyword>
<dbReference type="InterPro" id="IPR018200">
    <property type="entry name" value="USP_CS"/>
</dbReference>
<reference evidence="6 7" key="2">
    <citation type="submission" date="2018-11" db="EMBL/GenBank/DDBJ databases">
        <authorList>
            <consortium name="Pathogen Informatics"/>
        </authorList>
    </citation>
    <scope>NUCLEOTIDE SEQUENCE [LARGE SCALE GENOMIC DNA]</scope>
</reference>
<dbReference type="SUPFAM" id="SSF54001">
    <property type="entry name" value="Cysteine proteinases"/>
    <property type="match status" value="1"/>
</dbReference>
<keyword evidence="2" id="KW-0788">Thiol protease</keyword>
<dbReference type="PANTHER" id="PTHR21646">
    <property type="entry name" value="UBIQUITIN CARBOXYL-TERMINAL HYDROLASE"/>
    <property type="match status" value="1"/>
</dbReference>
<evidence type="ECO:0000313" key="6">
    <source>
        <dbReference type="EMBL" id="VDM38081.1"/>
    </source>
</evidence>
<accession>A0A183UE40</accession>
<dbReference type="PROSITE" id="PS00973">
    <property type="entry name" value="USP_2"/>
    <property type="match status" value="1"/>
</dbReference>
<dbReference type="EMBL" id="UYWY01019550">
    <property type="protein sequence ID" value="VDM38081.1"/>
    <property type="molecule type" value="Genomic_DNA"/>
</dbReference>
<name>A0A183UE40_TOXCA</name>
<dbReference type="CDD" id="cd02257">
    <property type="entry name" value="Peptidase_C19"/>
    <property type="match status" value="1"/>
</dbReference>
<keyword evidence="2" id="KW-0378">Hydrolase</keyword>
<dbReference type="InterPro" id="IPR050185">
    <property type="entry name" value="Ub_carboxyl-term_hydrolase"/>
</dbReference>
<dbReference type="PROSITE" id="PS00972">
    <property type="entry name" value="USP_1"/>
    <property type="match status" value="1"/>
</dbReference>
<dbReference type="GO" id="GO:0016579">
    <property type="term" value="P:protein deubiquitination"/>
    <property type="evidence" value="ECO:0007669"/>
    <property type="project" value="InterPro"/>
</dbReference>
<dbReference type="GO" id="GO:0006508">
    <property type="term" value="P:proteolysis"/>
    <property type="evidence" value="ECO:0007669"/>
    <property type="project" value="UniProtKB-KW"/>
</dbReference>
<evidence type="ECO:0000313" key="7">
    <source>
        <dbReference type="Proteomes" id="UP000050794"/>
    </source>
</evidence>
<evidence type="ECO:0000256" key="2">
    <source>
        <dbReference type="RuleBase" id="RU366025"/>
    </source>
</evidence>
<feature type="region of interest" description="Disordered" evidence="3">
    <location>
        <begin position="798"/>
        <end position="824"/>
    </location>
</feature>
<dbReference type="Gene3D" id="3.90.70.10">
    <property type="entry name" value="Cysteine proteinases"/>
    <property type="match status" value="2"/>
</dbReference>
<evidence type="ECO:0000259" key="5">
    <source>
        <dbReference type="PROSITE" id="PS50235"/>
    </source>
</evidence>
<feature type="region of interest" description="Disordered" evidence="3">
    <location>
        <begin position="48"/>
        <end position="77"/>
    </location>
</feature>
<dbReference type="PANTHER" id="PTHR21646:SF14">
    <property type="entry name" value="FI05488P"/>
    <property type="match status" value="1"/>
</dbReference>
<protein>
    <recommendedName>
        <fullName evidence="2">Ubiquitin carboxyl-terminal hydrolase</fullName>
        <ecNumber evidence="2">3.4.19.12</ecNumber>
    </recommendedName>
</protein>
<keyword evidence="2" id="KW-0645">Protease</keyword>
<dbReference type="GO" id="GO:0004843">
    <property type="term" value="F:cysteine-type deubiquitinase activity"/>
    <property type="evidence" value="ECO:0007669"/>
    <property type="project" value="UniProtKB-UniRule"/>
</dbReference>
<comment type="similarity">
    <text evidence="2">Belongs to the peptidase C19 family.</text>
</comment>
<feature type="compositionally biased region" description="Basic and acidic residues" evidence="3">
    <location>
        <begin position="144"/>
        <end position="156"/>
    </location>
</feature>
<sequence>MDPEEGRLMWMIRDFRQIAFILCWLARPIPMCGADYKSGDPRAIPSPSGIHPATNHKKELSKTNRAHLPDTMGDSSSDRIYETYRTHERPALSRRPSFAARDPNFAHYDRSSVAYARQKSASCMTLAKRRSNSDYVTASSSGSEELRTSKPTERMTGDLSGSGLSNTNNDGRLLTISNNTSAPCLRGISNLGNTCYINSVLQCLSACSYLTDYFLSNKFLKDLHDKTRAQLENCHQYGTGGLLTMAFADMIKSLWSNDMNERIARDFHEVVRQFNREYGTFQQQDAQEFLIWLLDKIHEDLNTAIVRLYKDILVHGSEKDVAECTRNNHLQAHCSIIVILFTAQFRSSIHCQRCHMEALRFDPYMCVSLQVPQELRRPLYVTVAHASSKPIRLVRYGIFVDRSGRLSDVNECISAAVKIPTNRLVMCELNGKGFCTLMPTWAHVERLRSNSVTAVEIPQPSQLTYLEPTELVQVIFLIAEVYTPFEHKTKQRFPQPFACVLPRQSSFDEICAELFSAMRSVLRESLGEHLRSALAEFVNCRICVASGCEPCEELNHLVSMPFYTEVVERFMVPQPEQVLVDQSSDILRESSQSTPLTLTECLDARKCSLHDSSETLNDRVLQEFSSPECIEWKCENCGMNEGEKILKFRSLPPVLVFHLKRFRQVQRKADNVEAHNTVDGATLLDQKSASLSKSDVQRMSYTNDDCIYDLFAVVHHIGNTVNSGHYTASARNVVDAKWRSYDDHFVHIADPKQIAKCSNAYLLFYGKRVNRKQRRHIPSDHKTGESVEYLDRLSIAVPRNPSPSASNASGFEQSPRAISGKKTTADASDDYLHYANTNTSSVKSGITRTIQVYGPHPDSEEKREGKRQKENRLPTVADNGTFNFLTMM</sequence>
<feature type="compositionally biased region" description="Basic and acidic residues" evidence="3">
    <location>
        <begin position="857"/>
        <end position="872"/>
    </location>
</feature>
<proteinExistence type="inferred from homology"/>
<feature type="domain" description="USP" evidence="5">
    <location>
        <begin position="186"/>
        <end position="768"/>
    </location>
</feature>
<dbReference type="PROSITE" id="PS50235">
    <property type="entry name" value="USP_3"/>
    <property type="match status" value="1"/>
</dbReference>
<dbReference type="Proteomes" id="UP000050794">
    <property type="component" value="Unassembled WGS sequence"/>
</dbReference>
<organism evidence="7 8">
    <name type="scientific">Toxocara canis</name>
    <name type="common">Canine roundworm</name>
    <dbReference type="NCBI Taxonomy" id="6265"/>
    <lineage>
        <taxon>Eukaryota</taxon>
        <taxon>Metazoa</taxon>
        <taxon>Ecdysozoa</taxon>
        <taxon>Nematoda</taxon>
        <taxon>Chromadorea</taxon>
        <taxon>Rhabditida</taxon>
        <taxon>Spirurina</taxon>
        <taxon>Ascaridomorpha</taxon>
        <taxon>Ascaridoidea</taxon>
        <taxon>Toxocaridae</taxon>
        <taxon>Toxocara</taxon>
    </lineage>
</organism>
<dbReference type="InterPro" id="IPR038765">
    <property type="entry name" value="Papain-like_cys_pep_sf"/>
</dbReference>
<dbReference type="InterPro" id="IPR001394">
    <property type="entry name" value="Peptidase_C19_UCH"/>
</dbReference>
<comment type="catalytic activity">
    <reaction evidence="1 2">
        <text>Thiol-dependent hydrolysis of ester, thioester, amide, peptide and isopeptide bonds formed by the C-terminal Gly of ubiquitin (a 76-residue protein attached to proteins as an intracellular targeting signal).</text>
        <dbReference type="EC" id="3.4.19.12"/>
    </reaction>
</comment>
<feature type="chain" id="PRO_5044553121" description="Ubiquitin carboxyl-terminal hydrolase" evidence="4">
    <location>
        <begin position="35"/>
        <end position="888"/>
    </location>
</feature>
<feature type="signal peptide" evidence="4">
    <location>
        <begin position="1"/>
        <end position="34"/>
    </location>
</feature>
<dbReference type="EC" id="3.4.19.12" evidence="2"/>
<evidence type="ECO:0000256" key="4">
    <source>
        <dbReference type="SAM" id="SignalP"/>
    </source>
</evidence>
<dbReference type="InterPro" id="IPR028889">
    <property type="entry name" value="USP"/>
</dbReference>
<feature type="region of interest" description="Disordered" evidence="3">
    <location>
        <begin position="852"/>
        <end position="873"/>
    </location>
</feature>